<dbReference type="HOGENOM" id="CLU_3260262_0_0_1"/>
<accession>H2XR05</accession>
<organism evidence="1 2">
    <name type="scientific">Ciona intestinalis</name>
    <name type="common">Transparent sea squirt</name>
    <name type="synonym">Ascidia intestinalis</name>
    <dbReference type="NCBI Taxonomy" id="7719"/>
    <lineage>
        <taxon>Eukaryota</taxon>
        <taxon>Metazoa</taxon>
        <taxon>Chordata</taxon>
        <taxon>Tunicata</taxon>
        <taxon>Ascidiacea</taxon>
        <taxon>Phlebobranchia</taxon>
        <taxon>Cionidae</taxon>
        <taxon>Ciona</taxon>
    </lineage>
</organism>
<proteinExistence type="predicted"/>
<name>H2XR05_CIOIN</name>
<reference evidence="1" key="3">
    <citation type="submission" date="2025-09" db="UniProtKB">
        <authorList>
            <consortium name="Ensembl"/>
        </authorList>
    </citation>
    <scope>IDENTIFICATION</scope>
</reference>
<dbReference type="AlphaFoldDB" id="H2XR05"/>
<reference evidence="2" key="1">
    <citation type="journal article" date="2002" name="Science">
        <title>The draft genome of Ciona intestinalis: insights into chordate and vertebrate origins.</title>
        <authorList>
            <person name="Dehal P."/>
            <person name="Satou Y."/>
            <person name="Campbell R.K."/>
            <person name="Chapman J."/>
            <person name="Degnan B."/>
            <person name="De Tomaso A."/>
            <person name="Davidson B."/>
            <person name="Di Gregorio A."/>
            <person name="Gelpke M."/>
            <person name="Goodstein D.M."/>
            <person name="Harafuji N."/>
            <person name="Hastings K.E."/>
            <person name="Ho I."/>
            <person name="Hotta K."/>
            <person name="Huang W."/>
            <person name="Kawashima T."/>
            <person name="Lemaire P."/>
            <person name="Martinez D."/>
            <person name="Meinertzhagen I.A."/>
            <person name="Necula S."/>
            <person name="Nonaka M."/>
            <person name="Putnam N."/>
            <person name="Rash S."/>
            <person name="Saiga H."/>
            <person name="Satake M."/>
            <person name="Terry A."/>
            <person name="Yamada L."/>
            <person name="Wang H.G."/>
            <person name="Awazu S."/>
            <person name="Azumi K."/>
            <person name="Boore J."/>
            <person name="Branno M."/>
            <person name="Chin-Bow S."/>
            <person name="DeSantis R."/>
            <person name="Doyle S."/>
            <person name="Francino P."/>
            <person name="Keys D.N."/>
            <person name="Haga S."/>
            <person name="Hayashi H."/>
            <person name="Hino K."/>
            <person name="Imai K.S."/>
            <person name="Inaba K."/>
            <person name="Kano S."/>
            <person name="Kobayashi K."/>
            <person name="Kobayashi M."/>
            <person name="Lee B.I."/>
            <person name="Makabe K.W."/>
            <person name="Manohar C."/>
            <person name="Matassi G."/>
            <person name="Medina M."/>
            <person name="Mochizuki Y."/>
            <person name="Mount S."/>
            <person name="Morishita T."/>
            <person name="Miura S."/>
            <person name="Nakayama A."/>
            <person name="Nishizaka S."/>
            <person name="Nomoto H."/>
            <person name="Ohta F."/>
            <person name="Oishi K."/>
            <person name="Rigoutsos I."/>
            <person name="Sano M."/>
            <person name="Sasaki A."/>
            <person name="Sasakura Y."/>
            <person name="Shoguchi E."/>
            <person name="Shin-i T."/>
            <person name="Spagnuolo A."/>
            <person name="Stainier D."/>
            <person name="Suzuki M.M."/>
            <person name="Tassy O."/>
            <person name="Takatori N."/>
            <person name="Tokuoka M."/>
            <person name="Yagi K."/>
            <person name="Yoshizaki F."/>
            <person name="Wada S."/>
            <person name="Zhang C."/>
            <person name="Hyatt P.D."/>
            <person name="Larimer F."/>
            <person name="Detter C."/>
            <person name="Doggett N."/>
            <person name="Glavina T."/>
            <person name="Hawkins T."/>
            <person name="Richardson P."/>
            <person name="Lucas S."/>
            <person name="Kohara Y."/>
            <person name="Levine M."/>
            <person name="Satoh N."/>
            <person name="Rokhsar D.S."/>
        </authorList>
    </citation>
    <scope>NUCLEOTIDE SEQUENCE [LARGE SCALE GENOMIC DNA]</scope>
</reference>
<reference evidence="1" key="2">
    <citation type="submission" date="2025-08" db="UniProtKB">
        <authorList>
            <consortium name="Ensembl"/>
        </authorList>
    </citation>
    <scope>IDENTIFICATION</scope>
</reference>
<dbReference type="Proteomes" id="UP000008144">
    <property type="component" value="Unassembled WGS sequence"/>
</dbReference>
<dbReference type="Ensembl" id="ENSCINT00000032265.1">
    <property type="protein sequence ID" value="ENSCINP00000032089.1"/>
    <property type="gene ID" value="ENSCING00000021857.1"/>
</dbReference>
<evidence type="ECO:0000313" key="2">
    <source>
        <dbReference type="Proteomes" id="UP000008144"/>
    </source>
</evidence>
<keyword evidence="2" id="KW-1185">Reference proteome</keyword>
<evidence type="ECO:0000313" key="1">
    <source>
        <dbReference type="Ensembl" id="ENSCINP00000032089.1"/>
    </source>
</evidence>
<dbReference type="InParanoid" id="H2XR05"/>
<sequence>MCVWCITRHPCYNLTVNMRCKNPCYYDCRHARINKVTFIIYS</sequence>
<protein>
    <submittedName>
        <fullName evidence="1">Uncharacterized protein</fullName>
    </submittedName>
</protein>